<keyword evidence="4" id="KW-0238">DNA-binding</keyword>
<dbReference type="SMART" id="SM00448">
    <property type="entry name" value="REC"/>
    <property type="match status" value="1"/>
</dbReference>
<organism evidence="9 10">
    <name type="scientific">Syntrophotalea acetylenica</name>
    <name type="common">Pelobacter acetylenicus</name>
    <dbReference type="NCBI Taxonomy" id="29542"/>
    <lineage>
        <taxon>Bacteria</taxon>
        <taxon>Pseudomonadati</taxon>
        <taxon>Thermodesulfobacteriota</taxon>
        <taxon>Desulfuromonadia</taxon>
        <taxon>Desulfuromonadales</taxon>
        <taxon>Syntrophotaleaceae</taxon>
        <taxon>Syntrophotalea</taxon>
    </lineage>
</organism>
<dbReference type="Pfam" id="PF00072">
    <property type="entry name" value="Response_reg"/>
    <property type="match status" value="1"/>
</dbReference>
<dbReference type="FunFam" id="3.40.50.300:FF:000006">
    <property type="entry name" value="DNA-binding transcriptional regulator NtrC"/>
    <property type="match status" value="1"/>
</dbReference>
<evidence type="ECO:0000259" key="8">
    <source>
        <dbReference type="PROSITE" id="PS50110"/>
    </source>
</evidence>
<dbReference type="SMART" id="SM00382">
    <property type="entry name" value="AAA"/>
    <property type="match status" value="1"/>
</dbReference>
<dbReference type="SUPFAM" id="SSF52540">
    <property type="entry name" value="P-loop containing nucleoside triphosphate hydrolases"/>
    <property type="match status" value="1"/>
</dbReference>
<evidence type="ECO:0000313" key="9">
    <source>
        <dbReference type="EMBL" id="APG24520.1"/>
    </source>
</evidence>
<feature type="domain" description="Sigma-54 factor interaction" evidence="7">
    <location>
        <begin position="154"/>
        <end position="382"/>
    </location>
</feature>
<dbReference type="STRING" id="29542.A6070_13990"/>
<dbReference type="InterPro" id="IPR025944">
    <property type="entry name" value="Sigma_54_int_dom_CS"/>
</dbReference>
<sequence>MVPGCDTLPVLLVDDEPNILFSSRTILRSAGIREVETCDDSRLVMPLLAKRNFGVIVLDLFMPHVSGQELLIDICRKYPHIPVLIMTASDELELAVQCMKSGAHDYLVKPVDKTRFVTSVQRILELCNLRNEVHLLKEQLLSDQLEHPEVFAPIITCSKKMTAIFRYMEVIACSRQPILITGETGVGKELFATAIHQLSRLAGKLVCVNVAGLDDNLFSDTLFGHERGAFTGADRPRAGLISQAAGGTLFLDEIGDLGEASQVKLLRLLQEGEYYPIGSDVPRKSDARVVVATNKNLQQMMSKEQFRSDLYYRLCAHHVHIPPLRERLEDIPVLLDYFVTRAAREFHKKPPVSNPELSRLLGSYAFPGNVRELQAMVYDAVARHQSGVLSMDSFKSVICREKTVQLPSPDRDRPAAERLRTLFGRFPTLREMDRLLIMAAMDLARGNQGVASTLLGISRQALNQRLKRQEPPDGR</sequence>
<evidence type="ECO:0000256" key="3">
    <source>
        <dbReference type="ARBA" id="ARBA00023015"/>
    </source>
</evidence>
<dbReference type="InterPro" id="IPR002197">
    <property type="entry name" value="HTH_Fis"/>
</dbReference>
<dbReference type="Gene3D" id="1.10.10.60">
    <property type="entry name" value="Homeodomain-like"/>
    <property type="match status" value="1"/>
</dbReference>
<gene>
    <name evidence="9" type="ORF">A7E75_05350</name>
</gene>
<dbReference type="PANTHER" id="PTHR32071:SF13">
    <property type="entry name" value="RESPONSE REGULATOR HSFA"/>
    <property type="match status" value="1"/>
</dbReference>
<evidence type="ECO:0000256" key="5">
    <source>
        <dbReference type="ARBA" id="ARBA00023163"/>
    </source>
</evidence>
<dbReference type="InterPro" id="IPR025662">
    <property type="entry name" value="Sigma_54_int_dom_ATP-bd_1"/>
</dbReference>
<evidence type="ECO:0000256" key="2">
    <source>
        <dbReference type="ARBA" id="ARBA00022840"/>
    </source>
</evidence>
<dbReference type="InterPro" id="IPR025943">
    <property type="entry name" value="Sigma_54_int_dom_ATP-bd_2"/>
</dbReference>
<evidence type="ECO:0000256" key="4">
    <source>
        <dbReference type="ARBA" id="ARBA00023125"/>
    </source>
</evidence>
<dbReference type="InterPro" id="IPR003593">
    <property type="entry name" value="AAA+_ATPase"/>
</dbReference>
<dbReference type="GO" id="GO:0006355">
    <property type="term" value="P:regulation of DNA-templated transcription"/>
    <property type="evidence" value="ECO:0007669"/>
    <property type="project" value="InterPro"/>
</dbReference>
<protein>
    <submittedName>
        <fullName evidence="9">Two-component system response regulator</fullName>
    </submittedName>
</protein>
<dbReference type="InterPro" id="IPR001789">
    <property type="entry name" value="Sig_transdc_resp-reg_receiver"/>
</dbReference>
<dbReference type="Gene3D" id="3.40.50.300">
    <property type="entry name" value="P-loop containing nucleotide triphosphate hydrolases"/>
    <property type="match status" value="1"/>
</dbReference>
<dbReference type="Proteomes" id="UP000182264">
    <property type="component" value="Chromosome"/>
</dbReference>
<keyword evidence="2" id="KW-0067">ATP-binding</keyword>
<feature type="domain" description="Response regulatory" evidence="8">
    <location>
        <begin position="9"/>
        <end position="124"/>
    </location>
</feature>
<dbReference type="InterPro" id="IPR058031">
    <property type="entry name" value="AAA_lid_NorR"/>
</dbReference>
<dbReference type="PROSITE" id="PS00688">
    <property type="entry name" value="SIGMA54_INTERACT_3"/>
    <property type="match status" value="1"/>
</dbReference>
<dbReference type="Gene3D" id="3.40.50.2300">
    <property type="match status" value="1"/>
</dbReference>
<keyword evidence="5" id="KW-0804">Transcription</keyword>
<dbReference type="OrthoDB" id="9814761at2"/>
<dbReference type="EMBL" id="CP015518">
    <property type="protein sequence ID" value="APG24520.1"/>
    <property type="molecule type" value="Genomic_DNA"/>
</dbReference>
<keyword evidence="6" id="KW-0597">Phosphoprotein</keyword>
<dbReference type="PANTHER" id="PTHR32071">
    <property type="entry name" value="TRANSCRIPTIONAL REGULATORY PROTEIN"/>
    <property type="match status" value="1"/>
</dbReference>
<evidence type="ECO:0000256" key="1">
    <source>
        <dbReference type="ARBA" id="ARBA00022741"/>
    </source>
</evidence>
<keyword evidence="3" id="KW-0805">Transcription regulation</keyword>
<dbReference type="Pfam" id="PF25601">
    <property type="entry name" value="AAA_lid_14"/>
    <property type="match status" value="1"/>
</dbReference>
<dbReference type="Gene3D" id="1.10.8.60">
    <property type="match status" value="1"/>
</dbReference>
<dbReference type="PROSITE" id="PS50110">
    <property type="entry name" value="RESPONSE_REGULATORY"/>
    <property type="match status" value="1"/>
</dbReference>
<dbReference type="GO" id="GO:0043565">
    <property type="term" value="F:sequence-specific DNA binding"/>
    <property type="evidence" value="ECO:0007669"/>
    <property type="project" value="InterPro"/>
</dbReference>
<dbReference type="InterPro" id="IPR009057">
    <property type="entry name" value="Homeodomain-like_sf"/>
</dbReference>
<keyword evidence="10" id="KW-1185">Reference proteome</keyword>
<dbReference type="SUPFAM" id="SSF46689">
    <property type="entry name" value="Homeodomain-like"/>
    <property type="match status" value="1"/>
</dbReference>
<evidence type="ECO:0000259" key="7">
    <source>
        <dbReference type="PROSITE" id="PS50045"/>
    </source>
</evidence>
<dbReference type="CDD" id="cd00009">
    <property type="entry name" value="AAA"/>
    <property type="match status" value="1"/>
</dbReference>
<dbReference type="PROSITE" id="PS00675">
    <property type="entry name" value="SIGMA54_INTERACT_1"/>
    <property type="match status" value="1"/>
</dbReference>
<dbReference type="KEGG" id="pace:A6070_13990"/>
<dbReference type="Pfam" id="PF00158">
    <property type="entry name" value="Sigma54_activat"/>
    <property type="match status" value="1"/>
</dbReference>
<dbReference type="PROSITE" id="PS00676">
    <property type="entry name" value="SIGMA54_INTERACT_2"/>
    <property type="match status" value="1"/>
</dbReference>
<dbReference type="RefSeq" id="WP_072286361.1">
    <property type="nucleotide sequence ID" value="NZ_CP015455.1"/>
</dbReference>
<name>A0A1L3GF29_SYNAC</name>
<keyword evidence="1" id="KW-0547">Nucleotide-binding</keyword>
<accession>A0A1L3GF29</accession>
<dbReference type="PROSITE" id="PS50045">
    <property type="entry name" value="SIGMA54_INTERACT_4"/>
    <property type="match status" value="1"/>
</dbReference>
<dbReference type="Pfam" id="PF02954">
    <property type="entry name" value="HTH_8"/>
    <property type="match status" value="1"/>
</dbReference>
<dbReference type="InterPro" id="IPR011006">
    <property type="entry name" value="CheY-like_superfamily"/>
</dbReference>
<feature type="modified residue" description="4-aspartylphosphate" evidence="6">
    <location>
        <position position="59"/>
    </location>
</feature>
<evidence type="ECO:0000256" key="6">
    <source>
        <dbReference type="PROSITE-ProRule" id="PRU00169"/>
    </source>
</evidence>
<dbReference type="GO" id="GO:0005524">
    <property type="term" value="F:ATP binding"/>
    <property type="evidence" value="ECO:0007669"/>
    <property type="project" value="UniProtKB-KW"/>
</dbReference>
<dbReference type="GO" id="GO:0000160">
    <property type="term" value="P:phosphorelay signal transduction system"/>
    <property type="evidence" value="ECO:0007669"/>
    <property type="project" value="InterPro"/>
</dbReference>
<dbReference type="InterPro" id="IPR002078">
    <property type="entry name" value="Sigma_54_int"/>
</dbReference>
<dbReference type="InterPro" id="IPR027417">
    <property type="entry name" value="P-loop_NTPase"/>
</dbReference>
<proteinExistence type="predicted"/>
<evidence type="ECO:0000313" key="10">
    <source>
        <dbReference type="Proteomes" id="UP000182264"/>
    </source>
</evidence>
<dbReference type="AlphaFoldDB" id="A0A1L3GF29"/>
<dbReference type="SUPFAM" id="SSF52172">
    <property type="entry name" value="CheY-like"/>
    <property type="match status" value="1"/>
</dbReference>
<dbReference type="CDD" id="cd00156">
    <property type="entry name" value="REC"/>
    <property type="match status" value="1"/>
</dbReference>
<reference evidence="9 10" key="1">
    <citation type="journal article" date="2017" name="Genome Announc.">
        <title>Complete Genome Sequences of Two Acetylene-Fermenting Pelobacter acetylenicus Strains.</title>
        <authorList>
            <person name="Sutton J.M."/>
            <person name="Baesman S.M."/>
            <person name="Fierst J.L."/>
            <person name="Poret-Peterson A.T."/>
            <person name="Oremland R.S."/>
            <person name="Dunlap D.S."/>
            <person name="Akob D.M."/>
        </authorList>
    </citation>
    <scope>NUCLEOTIDE SEQUENCE [LARGE SCALE GENOMIC DNA]</scope>
    <source>
        <strain evidence="9 10">DSM 3247</strain>
    </source>
</reference>